<dbReference type="EMBL" id="JACRSS010000006">
    <property type="protein sequence ID" value="MBC8539267.1"/>
    <property type="molecule type" value="Genomic_DNA"/>
</dbReference>
<dbReference type="Proteomes" id="UP000617951">
    <property type="component" value="Unassembled WGS sequence"/>
</dbReference>
<sequence>MIEAKMLYKNFGASVAVNDVSFTIPDGQITGVLGRPGCGKSTIANILAGYTASSGGSVSINGYDIERHPRRAKAAIGYLPANNPIYYDMTVREYLDFLSRLHRLPRRQVPGRIAWVSDIMGISEYLPHLILNLDRGVIRRIGIAGALINDPPILLLDQPTAGLSPADTREIREILKSLRQDRTMVIFSSYLAEVLELCQHVLVLNGGKLIANDSIANLRALAGDKNRLKLSLHATLDQLRRILSSMESVEDVSAQPGLEEGALDVILESGVDTDLRPQVWAACARENIPILEMKYLNVSLEEIFLQLTGKIQGGD</sequence>
<evidence type="ECO:0000256" key="3">
    <source>
        <dbReference type="ARBA" id="ARBA00022741"/>
    </source>
</evidence>
<dbReference type="PROSITE" id="PS50893">
    <property type="entry name" value="ABC_TRANSPORTER_2"/>
    <property type="match status" value="1"/>
</dbReference>
<keyword evidence="4 6" id="KW-0067">ATP-binding</keyword>
<dbReference type="SMART" id="SM00382">
    <property type="entry name" value="AAA"/>
    <property type="match status" value="1"/>
</dbReference>
<dbReference type="PANTHER" id="PTHR43335">
    <property type="entry name" value="ABC TRANSPORTER, ATP-BINDING PROTEIN"/>
    <property type="match status" value="1"/>
</dbReference>
<evidence type="ECO:0000256" key="1">
    <source>
        <dbReference type="ARBA" id="ARBA00005417"/>
    </source>
</evidence>
<keyword evidence="2" id="KW-0813">Transport</keyword>
<proteinExistence type="inferred from homology"/>
<comment type="caution">
    <text evidence="6">The sequence shown here is derived from an EMBL/GenBank/DDBJ whole genome shotgun (WGS) entry which is preliminary data.</text>
</comment>
<reference evidence="6" key="1">
    <citation type="submission" date="2020-08" db="EMBL/GenBank/DDBJ databases">
        <title>Genome public.</title>
        <authorList>
            <person name="Liu C."/>
            <person name="Sun Q."/>
        </authorList>
    </citation>
    <scope>NUCLEOTIDE SEQUENCE</scope>
    <source>
        <strain evidence="6">NSJ-63</strain>
    </source>
</reference>
<evidence type="ECO:0000313" key="6">
    <source>
        <dbReference type="EMBL" id="MBC8539267.1"/>
    </source>
</evidence>
<keyword evidence="3" id="KW-0547">Nucleotide-binding</keyword>
<dbReference type="InterPro" id="IPR003593">
    <property type="entry name" value="AAA+_ATPase"/>
</dbReference>
<feature type="domain" description="ABC transporter" evidence="5">
    <location>
        <begin position="2"/>
        <end position="231"/>
    </location>
</feature>
<evidence type="ECO:0000313" key="7">
    <source>
        <dbReference type="Proteomes" id="UP000617951"/>
    </source>
</evidence>
<evidence type="ECO:0000259" key="5">
    <source>
        <dbReference type="PROSITE" id="PS50893"/>
    </source>
</evidence>
<dbReference type="GO" id="GO:0005524">
    <property type="term" value="F:ATP binding"/>
    <property type="evidence" value="ECO:0007669"/>
    <property type="project" value="UniProtKB-KW"/>
</dbReference>
<evidence type="ECO:0000256" key="4">
    <source>
        <dbReference type="ARBA" id="ARBA00022840"/>
    </source>
</evidence>
<evidence type="ECO:0000256" key="2">
    <source>
        <dbReference type="ARBA" id="ARBA00022448"/>
    </source>
</evidence>
<comment type="similarity">
    <text evidence="1">Belongs to the ABC transporter superfamily.</text>
</comment>
<dbReference type="Gene3D" id="3.40.50.300">
    <property type="entry name" value="P-loop containing nucleotide triphosphate hydrolases"/>
    <property type="match status" value="1"/>
</dbReference>
<dbReference type="InterPro" id="IPR003439">
    <property type="entry name" value="ABC_transporter-like_ATP-bd"/>
</dbReference>
<accession>A0A926HT94</accession>
<dbReference type="PANTHER" id="PTHR43335:SF4">
    <property type="entry name" value="ABC TRANSPORTER, ATP-BINDING PROTEIN"/>
    <property type="match status" value="1"/>
</dbReference>
<dbReference type="SUPFAM" id="SSF52540">
    <property type="entry name" value="P-loop containing nucleoside triphosphate hydrolases"/>
    <property type="match status" value="1"/>
</dbReference>
<organism evidence="6 7">
    <name type="scientific">Guopingia tenuis</name>
    <dbReference type="NCBI Taxonomy" id="2763656"/>
    <lineage>
        <taxon>Bacteria</taxon>
        <taxon>Bacillati</taxon>
        <taxon>Bacillota</taxon>
        <taxon>Clostridia</taxon>
        <taxon>Christensenellales</taxon>
        <taxon>Christensenellaceae</taxon>
        <taxon>Guopingia</taxon>
    </lineage>
</organism>
<dbReference type="RefSeq" id="WP_249280865.1">
    <property type="nucleotide sequence ID" value="NZ_JACRSS010000006.1"/>
</dbReference>
<dbReference type="Pfam" id="PF00005">
    <property type="entry name" value="ABC_tran"/>
    <property type="match status" value="1"/>
</dbReference>
<keyword evidence="7" id="KW-1185">Reference proteome</keyword>
<gene>
    <name evidence="6" type="ORF">H8693_10050</name>
</gene>
<dbReference type="AlphaFoldDB" id="A0A926HT94"/>
<dbReference type="GO" id="GO:0016887">
    <property type="term" value="F:ATP hydrolysis activity"/>
    <property type="evidence" value="ECO:0007669"/>
    <property type="project" value="InterPro"/>
</dbReference>
<name>A0A926HT94_9FIRM</name>
<dbReference type="InterPro" id="IPR027417">
    <property type="entry name" value="P-loop_NTPase"/>
</dbReference>
<protein>
    <submittedName>
        <fullName evidence="6">ABC transporter ATP-binding protein</fullName>
    </submittedName>
</protein>